<keyword evidence="5 11" id="KW-0863">Zinc-finger</keyword>
<dbReference type="CDD" id="cd04384">
    <property type="entry name" value="RhoGAP_CdGAP"/>
    <property type="match status" value="1"/>
</dbReference>
<dbReference type="InterPro" id="IPR008936">
    <property type="entry name" value="Rho_GTPase_activation_prot"/>
</dbReference>
<feature type="compositionally biased region" description="Acidic residues" evidence="12">
    <location>
        <begin position="723"/>
        <end position="748"/>
    </location>
</feature>
<feature type="compositionally biased region" description="Basic and acidic residues" evidence="12">
    <location>
        <begin position="1062"/>
        <end position="1085"/>
    </location>
</feature>
<feature type="domain" description="C2H2-type" evidence="13">
    <location>
        <begin position="1524"/>
        <end position="1551"/>
    </location>
</feature>
<dbReference type="SUPFAM" id="SSF48350">
    <property type="entry name" value="GTPase activation domain, GAP"/>
    <property type="match status" value="1"/>
</dbReference>
<evidence type="ECO:0000256" key="12">
    <source>
        <dbReference type="SAM" id="MobiDB-lite"/>
    </source>
</evidence>
<keyword evidence="9" id="KW-0804">Transcription</keyword>
<evidence type="ECO:0000256" key="9">
    <source>
        <dbReference type="ARBA" id="ARBA00023163"/>
    </source>
</evidence>
<keyword evidence="6" id="KW-0862">Zinc</keyword>
<dbReference type="FunFam" id="3.30.160.60:FF:000688">
    <property type="entry name" value="zinc finger protein 197 isoform X1"/>
    <property type="match status" value="1"/>
</dbReference>
<feature type="domain" description="C2H2-type" evidence="13">
    <location>
        <begin position="1580"/>
        <end position="1607"/>
    </location>
</feature>
<evidence type="ECO:0000256" key="8">
    <source>
        <dbReference type="ARBA" id="ARBA00023125"/>
    </source>
</evidence>
<feature type="region of interest" description="Disordered" evidence="12">
    <location>
        <begin position="1027"/>
        <end position="1085"/>
    </location>
</feature>
<dbReference type="PROSITE" id="PS00028">
    <property type="entry name" value="ZINC_FINGER_C2H2_1"/>
    <property type="match status" value="4"/>
</dbReference>
<dbReference type="Proteomes" id="UP000246464">
    <property type="component" value="Chromosome 7"/>
</dbReference>
<keyword evidence="2" id="KW-0343">GTPase activation</keyword>
<feature type="compositionally biased region" description="Basic and acidic residues" evidence="12">
    <location>
        <begin position="457"/>
        <end position="506"/>
    </location>
</feature>
<evidence type="ECO:0000259" key="13">
    <source>
        <dbReference type="PROSITE" id="PS50157"/>
    </source>
</evidence>
<feature type="compositionally biased region" description="Basic and acidic residues" evidence="12">
    <location>
        <begin position="517"/>
        <end position="555"/>
    </location>
</feature>
<feature type="compositionally biased region" description="Polar residues" evidence="12">
    <location>
        <begin position="318"/>
        <end position="355"/>
    </location>
</feature>
<feature type="region of interest" description="Disordered" evidence="12">
    <location>
        <begin position="703"/>
        <end position="749"/>
    </location>
</feature>
<dbReference type="SUPFAM" id="SSF57667">
    <property type="entry name" value="beta-beta-alpha zinc fingers"/>
    <property type="match status" value="2"/>
</dbReference>
<feature type="region of interest" description="Disordered" evidence="12">
    <location>
        <begin position="457"/>
        <end position="576"/>
    </location>
</feature>
<feature type="region of interest" description="Disordered" evidence="12">
    <location>
        <begin position="1453"/>
        <end position="1499"/>
    </location>
</feature>
<evidence type="ECO:0000256" key="5">
    <source>
        <dbReference type="ARBA" id="ARBA00022771"/>
    </source>
</evidence>
<feature type="region of interest" description="Disordered" evidence="12">
    <location>
        <begin position="1287"/>
        <end position="1320"/>
    </location>
</feature>
<evidence type="ECO:0000256" key="4">
    <source>
        <dbReference type="ARBA" id="ARBA00022737"/>
    </source>
</evidence>
<dbReference type="FunFam" id="3.30.160.60:FF:002716">
    <property type="entry name" value="Zinc finger protein 212"/>
    <property type="match status" value="1"/>
</dbReference>
<dbReference type="GO" id="GO:0008270">
    <property type="term" value="F:zinc ion binding"/>
    <property type="evidence" value="ECO:0007669"/>
    <property type="project" value="UniProtKB-KW"/>
</dbReference>
<feature type="domain" description="Rho-GAP" evidence="14">
    <location>
        <begin position="17"/>
        <end position="212"/>
    </location>
</feature>
<feature type="compositionally biased region" description="Basic and acidic residues" evidence="12">
    <location>
        <begin position="780"/>
        <end position="790"/>
    </location>
</feature>
<dbReference type="InterPro" id="IPR013087">
    <property type="entry name" value="Znf_C2H2_type"/>
</dbReference>
<dbReference type="Gene3D" id="3.30.160.60">
    <property type="entry name" value="Classic Zinc Finger"/>
    <property type="match status" value="4"/>
</dbReference>
<feature type="domain" description="C2H2-type" evidence="13">
    <location>
        <begin position="1608"/>
        <end position="1634"/>
    </location>
</feature>
<dbReference type="FunFam" id="3.30.160.60:FF:001927">
    <property type="entry name" value="Zinc finger protein 1184"/>
    <property type="match status" value="1"/>
</dbReference>
<evidence type="ECO:0000259" key="14">
    <source>
        <dbReference type="PROSITE" id="PS50238"/>
    </source>
</evidence>
<proteinExistence type="predicted"/>
<dbReference type="Gene3D" id="1.10.555.10">
    <property type="entry name" value="Rho GTPase activation protein"/>
    <property type="match status" value="1"/>
</dbReference>
<dbReference type="PANTHER" id="PTHR15729:SF12">
    <property type="entry name" value="RHO GTPASE-ACTIVATING PROTEIN 30"/>
    <property type="match status" value="1"/>
</dbReference>
<feature type="compositionally biased region" description="Basic and acidic residues" evidence="12">
    <location>
        <begin position="916"/>
        <end position="948"/>
    </location>
</feature>
<evidence type="ECO:0000256" key="1">
    <source>
        <dbReference type="ARBA" id="ARBA00004123"/>
    </source>
</evidence>
<dbReference type="SMART" id="SM00324">
    <property type="entry name" value="RhoGAP"/>
    <property type="match status" value="1"/>
</dbReference>
<evidence type="ECO:0000256" key="6">
    <source>
        <dbReference type="ARBA" id="ARBA00022833"/>
    </source>
</evidence>
<dbReference type="Pfam" id="PF00620">
    <property type="entry name" value="RhoGAP"/>
    <property type="match status" value="1"/>
</dbReference>
<feature type="compositionally biased region" description="Polar residues" evidence="12">
    <location>
        <begin position="404"/>
        <end position="413"/>
    </location>
</feature>
<gene>
    <name evidence="15" type="ORF">SMAX5B_006273</name>
</gene>
<feature type="compositionally biased region" description="Polar residues" evidence="12">
    <location>
        <begin position="1297"/>
        <end position="1307"/>
    </location>
</feature>
<comment type="subcellular location">
    <subcellularLocation>
        <location evidence="1">Nucleus</location>
    </subcellularLocation>
</comment>
<keyword evidence="16" id="KW-1185">Reference proteome</keyword>
<feature type="compositionally biased region" description="Basic and acidic residues" evidence="12">
    <location>
        <begin position="813"/>
        <end position="836"/>
    </location>
</feature>
<feature type="compositionally biased region" description="Basic and acidic residues" evidence="12">
    <location>
        <begin position="1027"/>
        <end position="1054"/>
    </location>
</feature>
<feature type="compositionally biased region" description="Acidic residues" evidence="12">
    <location>
        <begin position="564"/>
        <end position="576"/>
    </location>
</feature>
<dbReference type="GO" id="GO:0005096">
    <property type="term" value="F:GTPase activator activity"/>
    <property type="evidence" value="ECO:0007669"/>
    <property type="project" value="UniProtKB-KW"/>
</dbReference>
<dbReference type="Pfam" id="PF13912">
    <property type="entry name" value="zf-C2H2_6"/>
    <property type="match status" value="1"/>
</dbReference>
<feature type="compositionally biased region" description="Basic and acidic residues" evidence="12">
    <location>
        <begin position="1132"/>
        <end position="1152"/>
    </location>
</feature>
<dbReference type="GO" id="GO:0003677">
    <property type="term" value="F:DNA binding"/>
    <property type="evidence" value="ECO:0007669"/>
    <property type="project" value="UniProtKB-KW"/>
</dbReference>
<dbReference type="PROSITE" id="PS50238">
    <property type="entry name" value="RHOGAP"/>
    <property type="match status" value="1"/>
</dbReference>
<feature type="compositionally biased region" description="Basic and acidic residues" evidence="12">
    <location>
        <begin position="1104"/>
        <end position="1120"/>
    </location>
</feature>
<dbReference type="GO" id="GO:0005634">
    <property type="term" value="C:nucleus"/>
    <property type="evidence" value="ECO:0007669"/>
    <property type="project" value="UniProtKB-SubCell"/>
</dbReference>
<feature type="region of interest" description="Disordered" evidence="12">
    <location>
        <begin position="295"/>
        <end position="362"/>
    </location>
</feature>
<feature type="compositionally biased region" description="Acidic residues" evidence="12">
    <location>
        <begin position="1121"/>
        <end position="1131"/>
    </location>
</feature>
<keyword evidence="4" id="KW-0677">Repeat</keyword>
<protein>
    <submittedName>
        <fullName evidence="15">Putative rho GTPase-activating protein 30</fullName>
    </submittedName>
</protein>
<evidence type="ECO:0000313" key="15">
    <source>
        <dbReference type="EMBL" id="AWP03671.1"/>
    </source>
</evidence>
<feature type="region of interest" description="Disordered" evidence="12">
    <location>
        <begin position="778"/>
        <end position="993"/>
    </location>
</feature>
<keyword evidence="7" id="KW-0805">Transcription regulation</keyword>
<evidence type="ECO:0000256" key="7">
    <source>
        <dbReference type="ARBA" id="ARBA00023015"/>
    </source>
</evidence>
<dbReference type="Pfam" id="PF00096">
    <property type="entry name" value="zf-C2H2"/>
    <property type="match status" value="3"/>
</dbReference>
<evidence type="ECO:0000256" key="11">
    <source>
        <dbReference type="PROSITE-ProRule" id="PRU00042"/>
    </source>
</evidence>
<feature type="compositionally biased region" description="Polar residues" evidence="12">
    <location>
        <begin position="1453"/>
        <end position="1467"/>
    </location>
</feature>
<reference evidence="15 16" key="1">
    <citation type="submission" date="2017-12" db="EMBL/GenBank/DDBJ databases">
        <title>Integrating genomic resources of turbot (Scophthalmus maximus) in depth evaluation of genetic and physical mapping variation across individuals.</title>
        <authorList>
            <person name="Martinez P."/>
        </authorList>
    </citation>
    <scope>NUCLEOTIDE SEQUENCE [LARGE SCALE GENOMIC DNA]</scope>
</reference>
<feature type="compositionally biased region" description="Acidic residues" evidence="12">
    <location>
        <begin position="879"/>
        <end position="889"/>
    </location>
</feature>
<evidence type="ECO:0000313" key="16">
    <source>
        <dbReference type="Proteomes" id="UP000246464"/>
    </source>
</evidence>
<evidence type="ECO:0000256" key="10">
    <source>
        <dbReference type="ARBA" id="ARBA00023242"/>
    </source>
</evidence>
<dbReference type="EMBL" id="CP026249">
    <property type="protein sequence ID" value="AWP03671.1"/>
    <property type="molecule type" value="Genomic_DNA"/>
</dbReference>
<accession>A0A2U9BIC1</accession>
<feature type="compositionally biased region" description="Basic and acidic residues" evidence="12">
    <location>
        <begin position="956"/>
        <end position="988"/>
    </location>
</feature>
<name>A0A2U9BIC1_SCOMX</name>
<feature type="region of interest" description="Disordered" evidence="12">
    <location>
        <begin position="1103"/>
        <end position="1152"/>
    </location>
</feature>
<feature type="region of interest" description="Disordered" evidence="12">
    <location>
        <begin position="393"/>
        <end position="413"/>
    </location>
</feature>
<keyword evidence="8" id="KW-0238">DNA-binding</keyword>
<dbReference type="SMART" id="SM00355">
    <property type="entry name" value="ZnF_C2H2"/>
    <property type="match status" value="4"/>
</dbReference>
<evidence type="ECO:0000256" key="3">
    <source>
        <dbReference type="ARBA" id="ARBA00022723"/>
    </source>
</evidence>
<feature type="compositionally biased region" description="Polar residues" evidence="12">
    <location>
        <begin position="1474"/>
        <end position="1483"/>
    </location>
</feature>
<dbReference type="InterPro" id="IPR000198">
    <property type="entry name" value="RhoGAP_dom"/>
</dbReference>
<organism evidence="15 16">
    <name type="scientific">Scophthalmus maximus</name>
    <name type="common">Turbot</name>
    <name type="synonym">Psetta maxima</name>
    <dbReference type="NCBI Taxonomy" id="52904"/>
    <lineage>
        <taxon>Eukaryota</taxon>
        <taxon>Metazoa</taxon>
        <taxon>Chordata</taxon>
        <taxon>Craniata</taxon>
        <taxon>Vertebrata</taxon>
        <taxon>Euteleostomi</taxon>
        <taxon>Actinopterygii</taxon>
        <taxon>Neopterygii</taxon>
        <taxon>Teleostei</taxon>
        <taxon>Neoteleostei</taxon>
        <taxon>Acanthomorphata</taxon>
        <taxon>Carangaria</taxon>
        <taxon>Pleuronectiformes</taxon>
        <taxon>Pleuronectoidei</taxon>
        <taxon>Scophthalmidae</taxon>
        <taxon>Scophthalmus</taxon>
    </lineage>
</organism>
<dbReference type="InterPro" id="IPR036236">
    <property type="entry name" value="Znf_C2H2_sf"/>
</dbReference>
<dbReference type="STRING" id="52904.ENSSMAP00000016320"/>
<dbReference type="PANTHER" id="PTHR15729">
    <property type="entry name" value="CDC42 GTPASE-ACTIVATING PROTEIN"/>
    <property type="match status" value="1"/>
</dbReference>
<keyword evidence="3" id="KW-0479">Metal-binding</keyword>
<dbReference type="GO" id="GO:0007264">
    <property type="term" value="P:small GTPase-mediated signal transduction"/>
    <property type="evidence" value="ECO:0007669"/>
    <property type="project" value="TreeGrafter"/>
</dbReference>
<dbReference type="FunFam" id="1.10.555.10:FF:000002">
    <property type="entry name" value="rho GTPase-activating protein 32 isoform X1"/>
    <property type="match status" value="1"/>
</dbReference>
<dbReference type="InterPro" id="IPR051576">
    <property type="entry name" value="PX-Rho_GAP"/>
</dbReference>
<feature type="domain" description="C2H2-type" evidence="13">
    <location>
        <begin position="1552"/>
        <end position="1579"/>
    </location>
</feature>
<evidence type="ECO:0000256" key="2">
    <source>
        <dbReference type="ARBA" id="ARBA00022468"/>
    </source>
</evidence>
<keyword evidence="10" id="KW-0539">Nucleus</keyword>
<sequence>MRRVRRRGGNKEKVFGCDLLEHLTASSQEIPQVLRCCSEFVERHGVVDGIYRLSGVSSNIQKLRGEFESDGNPELNKDLYLQDIHCVSSLCKAYFRELPNPLLTYQLYDKFAEAIAIQLEEERLVKISDVLKELPAPHYRTLEFLMRHLVKMASYSPETNMHSRNLAIVWAPNLLRSKDIEATGFNGTAAFMEVRVQSIVVEFILTHVPQLFPEQGESSERRKSLPSPSAASKQEEAFFKSPPTQPVANFGKISPGDGPLATRPYHAIIEGTDKRKGSLKGRKWMSIFNIGGRFQDPRRRHKHSAKEKDRTALRSARSMDSLSTQSYPNEGSGQAPAQTPPTTNMSPLASPSLQPGSDAAVSASGIGGSEYAVTYRRGTGLVIGGTQGTYTSLDPEGLGGKGNETVQSRSPGLSTKTARRAAMHITGPTMVTVPLHITSNLALGLLQGGGTGRVIHRGRDKDGGDRVEGKEGEGKVERKESKEMERKVEGGRKVREEETGKERGVDVEANTVAEGGVAKEKGEGVKWEKEEEVKADCRKKPELAKGGRGESREQQAKSLNSNTDNEDAANNDQQDDGNQDYIVMKMVEPVHPPPAATGPGDVGAFDASDILNSTEVGGDDQELFGYVQDNFEFLDHMDCSVSYQVNEFSVEPPGHSDDEYEVMVQAQDPAELQTHLLPVPETQTQSQTGLKPHRPLSLDLHSRHTKSLSLPYMTSPVRGPEESSSEEEDVGDDSDDDEDYVNSSEEDGSMLVKSLPADFFLDNMTKFDLDTELAVYESKSSVERDVETSHSAEPTAGDQERGEVVVEEDEEEKQMMKKEEEDTRDKQEDQPEKHIIAAEADVNIMEDVQSDKEKPPASCCEEFPPPSNEKTNDELCAVEVEEEEEEEEVVDNHHTDYPPCHTESCATWETDGVPVEESREHPRTCDGEDTKERRNEEGEDSGAYKEAETTSQEMVLEMKERDESVLEDHTARGDEGIADKKDEEKMQEGGEEQDGVICGVELWEELEKVVCEVIEDEESERVEIELAARQGDVDKDGEGEKQRATVSGEKKVDVEEGGTNETKVRIEAGERSKETTEEKLTGPEMLQEFREKEKLQEAIQVKHAVSEEARHHDRKVVTEEPEKENDDEERADEQLRTRPSVDKQLEEARSDGKQLMCEKRGISQGGVGRKLVVSKHPKVYQARAVPVVPPKPQHCKITAMTLRQQQHQREMRGGGGDNAMKVATEQDKVAAIMDVLAKAAVAEITKLVEDGTVVLRLEMRRRENEIQELRRSLKLTEAELCEAREAAMTRATEDEQGQTAGERQVQSQDEREDEQTRAGFLEPADSLYRHRHGTEGGDDMGLAVKHEPADELAIQDTTDDTAAAAAAANVCFEVGERDDPIWPPPATCSMFEKNAVAVQQHMQMFPPHAEQFSAHRNSEISYNSTSTATEEMEDDLLSVPIKVEAGVRPMCMGSTTSESARNDQLTHVSRPENRCSQSASQRARLSPAVPHAQRSTADVEHILSRSHPRAKRQTNVWRATQRHFICSVCNKGFARLSQLEEHKAAHQPSKPFRCLECGKSFTQKTRLKTHQSVHTGERPFSCKICGKMFSRQDNCLRHERFHSGLKPYSCGQCGKSFTVLGNLKIHQEIHLQGR</sequence>
<dbReference type="PROSITE" id="PS50157">
    <property type="entry name" value="ZINC_FINGER_C2H2_2"/>
    <property type="match status" value="4"/>
</dbReference>
<feature type="region of interest" description="Disordered" evidence="12">
    <location>
        <begin position="215"/>
        <end position="260"/>
    </location>
</feature>